<sequence length="408" mass="46291">MDSDDEVLVILAAYVAAKENEDLSNIKGQSKRRRPNCWVNPYLQLRKEKGRFQNDFQNMVQNPTMFYQNFNMNESEFNNLFSLVEPHLVPKRNSRPDAIPLRAKLAIALEYFATGDLQCHVGSTYRISKQHMGRTIDLVSDAISTALHGEFPKWNSENMLKWATDFMEHWHFPNCIGAIDGKHVAIRAPPNSGNAFHNSKGFHSIMLMAVCDASYRFTYIDVGAYGSETEMTAFSHCSLGKAILSGNVAFPEDSMLQGVRTPYYIVADEAFQLHKRIMKPYGARKLSKSERIFNYRLSRARRCIEKAFGILSKRWMAVQDTLRCGPDRAQNVTVACCYLHNYLMRVSPREYGARVESPLMQSPADPAAESFRGRVQDFPKHVRNTIRDYVNSAVGSVPGQNESAGVLH</sequence>
<evidence type="ECO:0000256" key="7">
    <source>
        <dbReference type="ARBA" id="ARBA00023242"/>
    </source>
</evidence>
<keyword evidence="6" id="KW-0378">Hydrolase</keyword>
<evidence type="ECO:0000256" key="5">
    <source>
        <dbReference type="ARBA" id="ARBA00022723"/>
    </source>
</evidence>
<accession>A0AAU9FEF4</accession>
<keyword evidence="4" id="KW-0540">Nuclease</keyword>
<evidence type="ECO:0000313" key="10">
    <source>
        <dbReference type="Proteomes" id="UP001500889"/>
    </source>
</evidence>
<dbReference type="PANTHER" id="PTHR22930:SF269">
    <property type="entry name" value="NUCLEASE HARBI1-LIKE PROTEIN"/>
    <property type="match status" value="1"/>
</dbReference>
<name>A0AAU9FEF4_DROMD</name>
<evidence type="ECO:0000256" key="4">
    <source>
        <dbReference type="ARBA" id="ARBA00022722"/>
    </source>
</evidence>
<dbReference type="EMBL" id="AP029264">
    <property type="protein sequence ID" value="BFF94066.1"/>
    <property type="molecule type" value="Genomic_DNA"/>
</dbReference>
<comment type="cofactor">
    <cofactor evidence="1">
        <name>a divalent metal cation</name>
        <dbReference type="ChEBI" id="CHEBI:60240"/>
    </cofactor>
</comment>
<dbReference type="GO" id="GO:0004518">
    <property type="term" value="F:nuclease activity"/>
    <property type="evidence" value="ECO:0007669"/>
    <property type="project" value="UniProtKB-KW"/>
</dbReference>
<keyword evidence="7" id="KW-0539">Nucleus</keyword>
<dbReference type="InterPro" id="IPR027806">
    <property type="entry name" value="HARBI1_dom"/>
</dbReference>
<dbReference type="GO" id="GO:0046872">
    <property type="term" value="F:metal ion binding"/>
    <property type="evidence" value="ECO:0007669"/>
    <property type="project" value="UniProtKB-KW"/>
</dbReference>
<evidence type="ECO:0000256" key="3">
    <source>
        <dbReference type="ARBA" id="ARBA00006958"/>
    </source>
</evidence>
<dbReference type="Pfam" id="PF13359">
    <property type="entry name" value="DDE_Tnp_4"/>
    <property type="match status" value="1"/>
</dbReference>
<evidence type="ECO:0000259" key="8">
    <source>
        <dbReference type="Pfam" id="PF13359"/>
    </source>
</evidence>
<reference evidence="9 10" key="1">
    <citation type="submission" date="2024-02" db="EMBL/GenBank/DDBJ databases">
        <title>A chromosome-level genome assembly of Drosophila madeirensis, a fruit fly species endemic to Madeira island.</title>
        <authorList>
            <person name="Tomihara K."/>
            <person name="Llopart A."/>
            <person name="Yamamoto D."/>
        </authorList>
    </citation>
    <scope>NUCLEOTIDE SEQUENCE [LARGE SCALE GENOMIC DNA]</scope>
    <source>
        <strain evidence="9 10">RF1</strain>
    </source>
</reference>
<keyword evidence="10" id="KW-1185">Reference proteome</keyword>
<organism evidence="9 10">
    <name type="scientific">Drosophila madeirensis</name>
    <name type="common">Fruit fly</name>
    <dbReference type="NCBI Taxonomy" id="30013"/>
    <lineage>
        <taxon>Eukaryota</taxon>
        <taxon>Metazoa</taxon>
        <taxon>Ecdysozoa</taxon>
        <taxon>Arthropoda</taxon>
        <taxon>Hexapoda</taxon>
        <taxon>Insecta</taxon>
        <taxon>Pterygota</taxon>
        <taxon>Neoptera</taxon>
        <taxon>Endopterygota</taxon>
        <taxon>Diptera</taxon>
        <taxon>Brachycera</taxon>
        <taxon>Muscomorpha</taxon>
        <taxon>Ephydroidea</taxon>
        <taxon>Drosophilidae</taxon>
        <taxon>Drosophila</taxon>
        <taxon>Sophophora</taxon>
    </lineage>
</organism>
<dbReference type="PANTHER" id="PTHR22930">
    <property type="match status" value="1"/>
</dbReference>
<keyword evidence="5" id="KW-0479">Metal-binding</keyword>
<dbReference type="InterPro" id="IPR045249">
    <property type="entry name" value="HARBI1-like"/>
</dbReference>
<dbReference type="Proteomes" id="UP001500889">
    <property type="component" value="Chromosome U"/>
</dbReference>
<dbReference type="GO" id="GO:0005634">
    <property type="term" value="C:nucleus"/>
    <property type="evidence" value="ECO:0007669"/>
    <property type="project" value="UniProtKB-SubCell"/>
</dbReference>
<protein>
    <submittedName>
        <fullName evidence="9">Nuclease HARBI1</fullName>
    </submittedName>
</protein>
<feature type="domain" description="DDE Tnp4" evidence="8">
    <location>
        <begin position="179"/>
        <end position="341"/>
    </location>
</feature>
<proteinExistence type="inferred from homology"/>
<dbReference type="GO" id="GO:0016787">
    <property type="term" value="F:hydrolase activity"/>
    <property type="evidence" value="ECO:0007669"/>
    <property type="project" value="UniProtKB-KW"/>
</dbReference>
<comment type="subcellular location">
    <subcellularLocation>
        <location evidence="2">Nucleus</location>
    </subcellularLocation>
</comment>
<evidence type="ECO:0000313" key="9">
    <source>
        <dbReference type="EMBL" id="BFF94066.1"/>
    </source>
</evidence>
<gene>
    <name evidence="9" type="ORF">DMAD_11786</name>
</gene>
<evidence type="ECO:0000256" key="1">
    <source>
        <dbReference type="ARBA" id="ARBA00001968"/>
    </source>
</evidence>
<evidence type="ECO:0000256" key="6">
    <source>
        <dbReference type="ARBA" id="ARBA00022801"/>
    </source>
</evidence>
<evidence type="ECO:0000256" key="2">
    <source>
        <dbReference type="ARBA" id="ARBA00004123"/>
    </source>
</evidence>
<comment type="similarity">
    <text evidence="3">Belongs to the HARBI1 family.</text>
</comment>
<dbReference type="AlphaFoldDB" id="A0AAU9FEF4"/>